<dbReference type="InterPro" id="IPR022409">
    <property type="entry name" value="PKD/Chitinase_dom"/>
</dbReference>
<dbReference type="InterPro" id="IPR002048">
    <property type="entry name" value="EF_hand_dom"/>
</dbReference>
<keyword evidence="1" id="KW-1133">Transmembrane helix</keyword>
<feature type="transmembrane region" description="Helical" evidence="1">
    <location>
        <begin position="6"/>
        <end position="23"/>
    </location>
</feature>
<dbReference type="GO" id="GO:0006518">
    <property type="term" value="P:peptide metabolic process"/>
    <property type="evidence" value="ECO:0000318"/>
    <property type="project" value="GO_Central"/>
</dbReference>
<dbReference type="CDD" id="cd00146">
    <property type="entry name" value="PKD"/>
    <property type="match status" value="4"/>
</dbReference>
<keyword evidence="1" id="KW-0812">Transmembrane</keyword>
<keyword evidence="5" id="KW-1185">Reference proteome</keyword>
<dbReference type="PROSITE" id="PS50222">
    <property type="entry name" value="EF_HAND_2"/>
    <property type="match status" value="1"/>
</dbReference>
<feature type="domain" description="PKD" evidence="2">
    <location>
        <begin position="1393"/>
        <end position="1452"/>
    </location>
</feature>
<dbReference type="SMART" id="SM00089">
    <property type="entry name" value="PKD"/>
    <property type="match status" value="4"/>
</dbReference>
<dbReference type="InterPro" id="IPR035986">
    <property type="entry name" value="PKD_dom_sf"/>
</dbReference>
<evidence type="ECO:0000259" key="2">
    <source>
        <dbReference type="PROSITE" id="PS50093"/>
    </source>
</evidence>
<dbReference type="KEGG" id="mac:MA_1766"/>
<name>Q8TPY7_METAC</name>
<dbReference type="GO" id="GO:0005615">
    <property type="term" value="C:extracellular space"/>
    <property type="evidence" value="ECO:0000318"/>
    <property type="project" value="GO_Central"/>
</dbReference>
<reference evidence="4 5" key="1">
    <citation type="journal article" date="2002" name="Genome Res.">
        <title>The genome of Methanosarcina acetivorans reveals extensive metabolic and physiological diversity.</title>
        <authorList>
            <person name="Galagan J.E."/>
            <person name="Nusbaum C."/>
            <person name="Roy A."/>
            <person name="Endrizzi M.G."/>
            <person name="Macdonald P."/>
            <person name="FitzHugh W."/>
            <person name="Calvo S."/>
            <person name="Engels R."/>
            <person name="Smirnov S."/>
            <person name="Atnoor D."/>
            <person name="Brown A."/>
            <person name="Allen N."/>
            <person name="Naylor J."/>
            <person name="Stange-Thomann N."/>
            <person name="DeArellano K."/>
            <person name="Johnson R."/>
            <person name="Linton L."/>
            <person name="McEwan P."/>
            <person name="McKernan K."/>
            <person name="Talamas J."/>
            <person name="Tirrell A."/>
            <person name="Ye W."/>
            <person name="Zimmer A."/>
            <person name="Barber R.D."/>
            <person name="Cann I."/>
            <person name="Graham D.E."/>
            <person name="Grahame D.A."/>
            <person name="Guss A."/>
            <person name="Hedderich R."/>
            <person name="Ingram-Smith C."/>
            <person name="Kuettner C.H."/>
            <person name="Krzycki J.A."/>
            <person name="Leigh J.A."/>
            <person name="Li W."/>
            <person name="Liu J."/>
            <person name="Mukhopadhyay B."/>
            <person name="Reeve J.N."/>
            <person name="Smith K."/>
            <person name="Springer T.A."/>
            <person name="Umayam L.A."/>
            <person name="White O."/>
            <person name="White R.H."/>
            <person name="de Macario E.C."/>
            <person name="Ferry J.G."/>
            <person name="Jarrell K.F."/>
            <person name="Jing H."/>
            <person name="Macario A.J.L."/>
            <person name="Paulsen I."/>
            <person name="Pritchett M."/>
            <person name="Sowers K.R."/>
            <person name="Swanson R.V."/>
            <person name="Zinder S.H."/>
            <person name="Lander E."/>
            <person name="Metcalf W.W."/>
            <person name="Birren B."/>
        </authorList>
    </citation>
    <scope>NUCLEOTIDE SEQUENCE [LARGE SCALE GENOMIC DNA]</scope>
    <source>
        <strain evidence="5">ATCC 35395 / DSM 2834 / JCM 12185 / C2A</strain>
    </source>
</reference>
<dbReference type="Gene3D" id="2.60.40.10">
    <property type="entry name" value="Immunoglobulins"/>
    <property type="match status" value="6"/>
</dbReference>
<feature type="domain" description="PKD" evidence="2">
    <location>
        <begin position="392"/>
        <end position="477"/>
    </location>
</feature>
<keyword evidence="1" id="KW-0472">Membrane</keyword>
<feature type="transmembrane region" description="Helical" evidence="1">
    <location>
        <begin position="35"/>
        <end position="52"/>
    </location>
</feature>
<dbReference type="PROSITE" id="PS00018">
    <property type="entry name" value="EF_HAND_1"/>
    <property type="match status" value="1"/>
</dbReference>
<dbReference type="GO" id="GO:0004181">
    <property type="term" value="F:metallocarboxypeptidase activity"/>
    <property type="evidence" value="ECO:0000318"/>
    <property type="project" value="GO_Central"/>
</dbReference>
<dbReference type="InterPro" id="IPR013783">
    <property type="entry name" value="Ig-like_fold"/>
</dbReference>
<dbReference type="Proteomes" id="UP000002487">
    <property type="component" value="Chromosome"/>
</dbReference>
<sequence length="1747" mass="187784">MDFCYLLWWELIVHIALGFFLYFGTGGKVTDRKLIFVLLTLILCSGVGLTLFTDAAAADEWVGGLPLTTVQTETVTGDLWFDATPAPNWGEQVVTKTFTLPEAAVAEPGRIAWARLYISAYCGHMQSDYAFSITNSWDGDNDGVYEQVWPETGHGAFQYIIDPNTWETLGNDNSEFDGHGTQEPYLMINDHENRVTSDYFMWYDVKDLIYGQTINVNVDTTGSYDGRIKVITLVVAYNDPSSTTQTTYWVNEGHDVCSYFTEDNFGEAAVGNTSFGTTGLSEVTSATLTVDYMASNNGCYGFPTADNNFEYTGGTPSVEGTFTNLQLDRDPDTQGAYSGIDSWNVTSSVTGSSDVTLGYARYFLGEGTAAFYKIPLAFLVVKSPIETSSQPPVADFTADVTSGDAPLEVQFTDASTGTVSSYAWDFDNDGTVDSTQQNPMYTYSTEGTYSVNLTVTNEDGSDSELKTDYITVTQAGQVATNDLSISGIVNTVPASAVFARETNPVKVLNVQNTGTATLTNISIAVYASDVSSGTVPVNTTTIASLAGDAKTTVTLIDPTIRDLEGGTVTYTAVIDPDNLIAETDETNNNKSSSAKPLRYNGYKGKGIYWEGGSNITTMHTFDLQGNLLYSTQPDSAYQAVGWESRTETWTASDLPVPDGSTIEKAFLYVAYNWDQTPGGYPWLNINFNGNTLDNGNISTGNGTLYRDWSNFGAYANYEYGLCVYDVTDKFSSAGNSLVMTPVGENKNALYPSTLVVVYGNDNETRKQIFINEECDELGLSASSYGTTPEEATAYAPFTGISIDVEKVTNAMLYSFAGSAGPDEGNLLFNGNIVATNAWQGSSNSGSPLAFDATNYINATGNEAGVQSTTSGGMDALQQILVIEYEESAPSAPVADFTATPTSGDAPLAVNFTDTSTGSPTSWFWDFGDGANASEQNVSHTYTSAGSYNVTLTVSNKGGSDEELKTDYVKVTEPSVSEPDLLVSALTLNAGESFANEENTVSAKVENSGTAAAGSFTVRFDVNDISTNVSVDGLSAGANITLSITDPSIRAYGDSVEITATTDTENSIIESNETNNALSITKTVVYNGYKGKRWTDGDDINTRATFEGKYDIIYSSGDSVYTSSKWLSVTDTWTSSDLSIPADASVVSARLYQPYSYNKMGIDPSFTAVFNGATISTDATYKDIKGYGSYNFPYGLYVYNVTDQFSTAGNTLVLTPEGSAGTTNDYALWGAYLIVVYSDQETTEKQIFINDEFDMLYSKSSYSVTSDEATAYANLSGVDTEDIGSAEVVSILASAGDSGKSKFFFNGEEYPGFWADYHDDSKIGFSVYNVTDGIASGANEARFQSYDAGTGGDNVYAMNAILVVEYSESAPMADFMANTTSGTAPLSVQFTDLSENATGWYWNFGDGANSTEQNPEHTYSAAGNYTVNLTVTNTAGSDSEVKTDYIMVSESSTPAEPIAMFTADVTGGTVPLTVNFTDQSAGSPTSWFWDFGDGANSTEQNPSHTYTSAGNYTVNLTVENAAGSDFELKSDYIEVSEASGPTVTLYFDPENSSVSENESTEISIVASNFPAGFSGYNMTVTLDDPAVAEIVDIEYPSWALITENSSLPATSIYLKAVDGEDAVKEGAADVVLATLTVSGKEKGSANLSIGVDRLDDDSGNVIEPTFLTGKIEVTLLSPLPDQEYAPRDLDGDGLYEDLTGNGEFSFVDVVAYFHNMDWIEENMPVEYFDFNGNGRIDFDDVVDMFAMI</sequence>
<dbReference type="PhylomeDB" id="Q8TPY7"/>
<dbReference type="Pfam" id="PF07705">
    <property type="entry name" value="CARDB"/>
    <property type="match status" value="2"/>
</dbReference>
<dbReference type="Pfam" id="PF18911">
    <property type="entry name" value="PKD_4"/>
    <property type="match status" value="4"/>
</dbReference>
<evidence type="ECO:0000313" key="4">
    <source>
        <dbReference type="EMBL" id="AAM05172.1"/>
    </source>
</evidence>
<dbReference type="FunFam" id="2.60.40.10:FF:002220">
    <property type="entry name" value="Cell surface protein"/>
    <property type="match status" value="1"/>
</dbReference>
<dbReference type="InParanoid" id="Q8TPY7"/>
<dbReference type="GO" id="GO:0005509">
    <property type="term" value="F:calcium ion binding"/>
    <property type="evidence" value="ECO:0007669"/>
    <property type="project" value="InterPro"/>
</dbReference>
<dbReference type="EMBL" id="AE010299">
    <property type="protein sequence ID" value="AAM05172.1"/>
    <property type="molecule type" value="Genomic_DNA"/>
</dbReference>
<evidence type="ECO:0000313" key="5">
    <source>
        <dbReference type="Proteomes" id="UP000002487"/>
    </source>
</evidence>
<dbReference type="HOGENOM" id="CLU_003471_0_0_2"/>
<organism evidence="4 5">
    <name type="scientific">Methanosarcina acetivorans (strain ATCC 35395 / DSM 2834 / JCM 12185 / C2A)</name>
    <dbReference type="NCBI Taxonomy" id="188937"/>
    <lineage>
        <taxon>Archaea</taxon>
        <taxon>Methanobacteriati</taxon>
        <taxon>Methanobacteriota</taxon>
        <taxon>Stenosarchaea group</taxon>
        <taxon>Methanomicrobia</taxon>
        <taxon>Methanosarcinales</taxon>
        <taxon>Methanosarcinaceae</taxon>
        <taxon>Methanosarcina</taxon>
    </lineage>
</organism>
<dbReference type="InterPro" id="IPR050753">
    <property type="entry name" value="Peptidase_M14_domain"/>
</dbReference>
<dbReference type="InterPro" id="IPR018247">
    <property type="entry name" value="EF_Hand_1_Ca_BS"/>
</dbReference>
<dbReference type="InterPro" id="IPR000601">
    <property type="entry name" value="PKD_dom"/>
</dbReference>
<dbReference type="STRING" id="188937.MA_1766"/>
<dbReference type="SUPFAM" id="SSF49299">
    <property type="entry name" value="PKD domain"/>
    <property type="match status" value="4"/>
</dbReference>
<gene>
    <name evidence="4" type="ordered locus">MA_1766</name>
</gene>
<dbReference type="FunFam" id="2.60.40.10:FF:000270">
    <property type="entry name" value="Cell surface protein"/>
    <property type="match status" value="4"/>
</dbReference>
<feature type="domain" description="EF-hand" evidence="3">
    <location>
        <begin position="1727"/>
        <end position="1747"/>
    </location>
</feature>
<dbReference type="PANTHER" id="PTHR11532:SF57">
    <property type="entry name" value="CARBOXYPEPTIDASE D, B"/>
    <property type="match status" value="1"/>
</dbReference>
<dbReference type="EnsemblBacteria" id="AAM05172">
    <property type="protein sequence ID" value="AAM05172"/>
    <property type="gene ID" value="MA_1766"/>
</dbReference>
<evidence type="ECO:0000259" key="3">
    <source>
        <dbReference type="PROSITE" id="PS50222"/>
    </source>
</evidence>
<feature type="domain" description="PKD" evidence="2">
    <location>
        <begin position="1456"/>
        <end position="1523"/>
    </location>
</feature>
<feature type="domain" description="PKD" evidence="2">
    <location>
        <begin position="892"/>
        <end position="975"/>
    </location>
</feature>
<protein>
    <submittedName>
        <fullName evidence="4">Cell surface protein</fullName>
    </submittedName>
</protein>
<dbReference type="InterPro" id="IPR021779">
    <property type="entry name" value="DUF3344"/>
</dbReference>
<evidence type="ECO:0000256" key="1">
    <source>
        <dbReference type="SAM" id="Phobius"/>
    </source>
</evidence>
<dbReference type="InterPro" id="IPR011635">
    <property type="entry name" value="CARDB"/>
</dbReference>
<accession>Q8TPY7</accession>
<dbReference type="Pfam" id="PF11824">
    <property type="entry name" value="DUF3344"/>
    <property type="match status" value="3"/>
</dbReference>
<proteinExistence type="predicted"/>
<dbReference type="PANTHER" id="PTHR11532">
    <property type="entry name" value="PROTEASE M14 CARBOXYPEPTIDASE"/>
    <property type="match status" value="1"/>
</dbReference>
<dbReference type="PROSITE" id="PS50093">
    <property type="entry name" value="PKD"/>
    <property type="match status" value="4"/>
</dbReference>
<dbReference type="GO" id="GO:0016485">
    <property type="term" value="P:protein processing"/>
    <property type="evidence" value="ECO:0000318"/>
    <property type="project" value="GO_Central"/>
</dbReference>